<evidence type="ECO:0000313" key="3">
    <source>
        <dbReference type="Proteomes" id="UP000318681"/>
    </source>
</evidence>
<name>A0A558QWC5_9SPHN</name>
<dbReference type="InterPro" id="IPR012674">
    <property type="entry name" value="Calycin"/>
</dbReference>
<dbReference type="Gene3D" id="2.40.128.20">
    <property type="match status" value="1"/>
</dbReference>
<organism evidence="2 3">
    <name type="scientific">Alterirhizorhabdus solaris</name>
    <dbReference type="NCBI Taxonomy" id="2529389"/>
    <lineage>
        <taxon>Bacteria</taxon>
        <taxon>Pseudomonadati</taxon>
        <taxon>Pseudomonadota</taxon>
        <taxon>Alphaproteobacteria</taxon>
        <taxon>Sphingomonadales</taxon>
        <taxon>Rhizorhabdaceae</taxon>
        <taxon>Alterirhizorhabdus</taxon>
    </lineage>
</organism>
<evidence type="ECO:0000313" key="2">
    <source>
        <dbReference type="EMBL" id="TVV71409.1"/>
    </source>
</evidence>
<dbReference type="RefSeq" id="WP_145154486.1">
    <property type="nucleotide sequence ID" value="NZ_VNIM01000088.1"/>
</dbReference>
<proteinExistence type="predicted"/>
<dbReference type="AlphaFoldDB" id="A0A558QWC5"/>
<keyword evidence="3" id="KW-1185">Reference proteome</keyword>
<feature type="region of interest" description="Disordered" evidence="1">
    <location>
        <begin position="1"/>
        <end position="32"/>
    </location>
</feature>
<feature type="compositionally biased region" description="Basic and acidic residues" evidence="1">
    <location>
        <begin position="1"/>
        <end position="13"/>
    </location>
</feature>
<dbReference type="OrthoDB" id="118689at2"/>
<protein>
    <submittedName>
        <fullName evidence="2">Uncharacterized protein</fullName>
    </submittedName>
</protein>
<comment type="caution">
    <text evidence="2">The sequence shown here is derived from an EMBL/GenBank/DDBJ whole genome shotgun (WGS) entry which is preliminary data.</text>
</comment>
<reference evidence="2 3" key="1">
    <citation type="submission" date="2019-07" db="EMBL/GenBank/DDBJ databases">
        <title>Sphingomonas solaris sp. nov., isolated from a solar panel from Boston, Massachusetts.</title>
        <authorList>
            <person name="Tanner K."/>
            <person name="Pascual J."/>
            <person name="Mancuso C."/>
            <person name="Pereto J."/>
            <person name="Khalil A."/>
            <person name="Vilanova C."/>
        </authorList>
    </citation>
    <scope>NUCLEOTIDE SEQUENCE [LARGE SCALE GENOMIC DNA]</scope>
    <source>
        <strain evidence="2 3">R4DWN</strain>
    </source>
</reference>
<gene>
    <name evidence="2" type="ORF">FOY91_16910</name>
</gene>
<dbReference type="NCBIfam" id="NF040572">
    <property type="entry name" value="heme_bind_FMP"/>
    <property type="match status" value="1"/>
</dbReference>
<accession>A0A558QWC5</accession>
<dbReference type="EMBL" id="VNIM01000088">
    <property type="protein sequence ID" value="TVV71409.1"/>
    <property type="molecule type" value="Genomic_DNA"/>
</dbReference>
<dbReference type="InterPro" id="IPR047975">
    <property type="entry name" value="Heme_bind_FMP"/>
</dbReference>
<dbReference type="Proteomes" id="UP000318681">
    <property type="component" value="Unassembled WGS sequence"/>
</dbReference>
<sequence>MVDSTDRRTRKFSEVMPPQPRQTLKLTNRGVPPSPELGPLEKLIGVWVGEGTGWNMIALPFHGASAPPAGFKFRVLMNQYSEELKFTFIDDDVPNRGLVRPGETDLDGIPVTAADQMVVTVDYQQKIAQVAAEDRPTSSGLAGAPGLPIHHEPGLWLYDKNRRAKDDQIKGDEVSLIELDVARLASIPHGNSVLALGRSEVHCGMPPIPAISGLPSGRFENVATADYDFRDAVNADPYLEPYRHYIEHPFKGNVSAPGFPGFSPADMNELLRFANQGVDIVRTTTLTVDTTRKSGGVRNAPFTVREAEPVSMKSTFWIQELAEKDEYGQSKLRLQYSQIVMLHFFRSREDENPERAAWPHISIATLEKVPARYALVES</sequence>
<evidence type="ECO:0000256" key="1">
    <source>
        <dbReference type="SAM" id="MobiDB-lite"/>
    </source>
</evidence>